<dbReference type="GO" id="GO:0080120">
    <property type="term" value="P:CAAX-box protein maturation"/>
    <property type="evidence" value="ECO:0007669"/>
    <property type="project" value="UniProtKB-ARBA"/>
</dbReference>
<feature type="transmembrane region" description="Helical" evidence="1">
    <location>
        <begin position="122"/>
        <end position="140"/>
    </location>
</feature>
<keyword evidence="4" id="KW-1185">Reference proteome</keyword>
<keyword evidence="1" id="KW-1133">Transmembrane helix</keyword>
<dbReference type="AlphaFoldDB" id="A0A1H6CV12"/>
<keyword evidence="1" id="KW-0472">Membrane</keyword>
<feature type="domain" description="CAAX prenyl protease 2/Lysostaphin resistance protein A-like" evidence="2">
    <location>
        <begin position="121"/>
        <end position="214"/>
    </location>
</feature>
<dbReference type="Proteomes" id="UP000236732">
    <property type="component" value="Unassembled WGS sequence"/>
</dbReference>
<dbReference type="RefSeq" id="WP_103956920.1">
    <property type="nucleotide sequence ID" value="NZ_FNVT01000004.1"/>
</dbReference>
<dbReference type="PANTHER" id="PTHR39430">
    <property type="entry name" value="MEMBRANE-ASSOCIATED PROTEASE-RELATED"/>
    <property type="match status" value="1"/>
</dbReference>
<evidence type="ECO:0000259" key="2">
    <source>
        <dbReference type="Pfam" id="PF02517"/>
    </source>
</evidence>
<dbReference type="OrthoDB" id="193898at2"/>
<name>A0A1H6CV12_9ACTN</name>
<accession>A0A1H6CV12</accession>
<feature type="transmembrane region" description="Helical" evidence="1">
    <location>
        <begin position="176"/>
        <end position="197"/>
    </location>
</feature>
<dbReference type="InterPro" id="IPR003675">
    <property type="entry name" value="Rce1/LyrA-like_dom"/>
</dbReference>
<evidence type="ECO:0000313" key="3">
    <source>
        <dbReference type="EMBL" id="SEG76533.1"/>
    </source>
</evidence>
<feature type="transmembrane region" description="Helical" evidence="1">
    <location>
        <begin position="12"/>
        <end position="34"/>
    </location>
</feature>
<protein>
    <recommendedName>
        <fullName evidence="2">CAAX prenyl protease 2/Lysostaphin resistance protein A-like domain-containing protein</fullName>
    </recommendedName>
</protein>
<dbReference type="GO" id="GO:0004175">
    <property type="term" value="F:endopeptidase activity"/>
    <property type="evidence" value="ECO:0007669"/>
    <property type="project" value="UniProtKB-ARBA"/>
</dbReference>
<dbReference type="Pfam" id="PF02517">
    <property type="entry name" value="Rce1-like"/>
    <property type="match status" value="1"/>
</dbReference>
<keyword evidence="1" id="KW-0812">Transmembrane</keyword>
<evidence type="ECO:0000313" key="4">
    <source>
        <dbReference type="Proteomes" id="UP000236732"/>
    </source>
</evidence>
<sequence>MRKVLSHPLTQAFALLIGVLAIFFTLQAAVAAALGIGPANLTPLNALLLALTGAAAALISVPLARRWEGGSAASLGLPAKPAARHLLAGIAAGGAVQAVTFGIMTAVGWYTVSAVTVDLGSLTLMALTALCVGFWEEWAFRGVALRLPEKAVGTWWALAISSVLFGLLHAPNANATPMTLVGITVAGGLVLGGSFLVTRTLWMPIGLHLGWNFFQNSVFGTSSSGAGAIQEIPLLRGHISGPELWVGRPGDLESGLILILVGTVTGLIMLALAVRAGHIRRSRQKATV</sequence>
<proteinExistence type="predicted"/>
<feature type="transmembrane region" description="Helical" evidence="1">
    <location>
        <begin position="46"/>
        <end position="64"/>
    </location>
</feature>
<feature type="transmembrane region" description="Helical" evidence="1">
    <location>
        <begin position="255"/>
        <end position="274"/>
    </location>
</feature>
<feature type="transmembrane region" description="Helical" evidence="1">
    <location>
        <begin position="152"/>
        <end position="170"/>
    </location>
</feature>
<organism evidence="3 4">
    <name type="scientific">Nonomuraea solani</name>
    <dbReference type="NCBI Taxonomy" id="1144553"/>
    <lineage>
        <taxon>Bacteria</taxon>
        <taxon>Bacillati</taxon>
        <taxon>Actinomycetota</taxon>
        <taxon>Actinomycetes</taxon>
        <taxon>Streptosporangiales</taxon>
        <taxon>Streptosporangiaceae</taxon>
        <taxon>Nonomuraea</taxon>
    </lineage>
</organism>
<reference evidence="3 4" key="1">
    <citation type="submission" date="2016-10" db="EMBL/GenBank/DDBJ databases">
        <authorList>
            <person name="de Groot N.N."/>
        </authorList>
    </citation>
    <scope>NUCLEOTIDE SEQUENCE [LARGE SCALE GENOMIC DNA]</scope>
    <source>
        <strain evidence="3 4">CGMCC 4.7037</strain>
    </source>
</reference>
<gene>
    <name evidence="3" type="ORF">SAMN05444920_104392</name>
</gene>
<dbReference type="EMBL" id="FNVT01000004">
    <property type="protein sequence ID" value="SEG76533.1"/>
    <property type="molecule type" value="Genomic_DNA"/>
</dbReference>
<feature type="transmembrane region" description="Helical" evidence="1">
    <location>
        <begin position="85"/>
        <end position="110"/>
    </location>
</feature>
<dbReference type="PANTHER" id="PTHR39430:SF1">
    <property type="entry name" value="PROTEASE"/>
    <property type="match status" value="1"/>
</dbReference>
<evidence type="ECO:0000256" key="1">
    <source>
        <dbReference type="SAM" id="Phobius"/>
    </source>
</evidence>